<evidence type="ECO:0000313" key="7">
    <source>
        <dbReference type="EMBL" id="KAA9373942.1"/>
    </source>
</evidence>
<dbReference type="Pfam" id="PF00931">
    <property type="entry name" value="NB-ARC"/>
    <property type="match status" value="1"/>
</dbReference>
<dbReference type="InterPro" id="IPR019734">
    <property type="entry name" value="TPR_rpt"/>
</dbReference>
<dbReference type="GO" id="GO:0003677">
    <property type="term" value="F:DNA binding"/>
    <property type="evidence" value="ECO:0007669"/>
    <property type="project" value="UniProtKB-UniRule"/>
</dbReference>
<dbReference type="PANTHER" id="PTHR35807">
    <property type="entry name" value="TRANSCRIPTIONAL REGULATOR REDD-RELATED"/>
    <property type="match status" value="1"/>
</dbReference>
<dbReference type="PROSITE" id="PS51755">
    <property type="entry name" value="OMPR_PHOB"/>
    <property type="match status" value="1"/>
</dbReference>
<dbReference type="AlphaFoldDB" id="A0A5J5JV26"/>
<dbReference type="InterPro" id="IPR036388">
    <property type="entry name" value="WH-like_DNA-bd_sf"/>
</dbReference>
<dbReference type="Pfam" id="PF13424">
    <property type="entry name" value="TPR_12"/>
    <property type="match status" value="1"/>
</dbReference>
<dbReference type="PANTHER" id="PTHR35807:SF1">
    <property type="entry name" value="TRANSCRIPTIONAL REGULATOR REDD"/>
    <property type="match status" value="1"/>
</dbReference>
<dbReference type="EMBL" id="VYTZ01000019">
    <property type="protein sequence ID" value="KAA9373942.1"/>
    <property type="molecule type" value="Genomic_DNA"/>
</dbReference>
<dbReference type="SMART" id="SM00862">
    <property type="entry name" value="Trans_reg_C"/>
    <property type="match status" value="1"/>
</dbReference>
<comment type="similarity">
    <text evidence="1">Belongs to the AfsR/DnrI/RedD regulatory family.</text>
</comment>
<evidence type="ECO:0000256" key="1">
    <source>
        <dbReference type="ARBA" id="ARBA00005820"/>
    </source>
</evidence>
<dbReference type="SMART" id="SM00028">
    <property type="entry name" value="TPR"/>
    <property type="match status" value="4"/>
</dbReference>
<dbReference type="Proteomes" id="UP000327011">
    <property type="component" value="Unassembled WGS sequence"/>
</dbReference>
<evidence type="ECO:0000256" key="2">
    <source>
        <dbReference type="ARBA" id="ARBA00023015"/>
    </source>
</evidence>
<dbReference type="InterPro" id="IPR001867">
    <property type="entry name" value="OmpR/PhoB-type_DNA-bd"/>
</dbReference>
<comment type="caution">
    <text evidence="7">The sequence shown here is derived from an EMBL/GenBank/DDBJ whole genome shotgun (WGS) entry which is preliminary data.</text>
</comment>
<dbReference type="Pfam" id="PF03704">
    <property type="entry name" value="BTAD"/>
    <property type="match status" value="1"/>
</dbReference>
<evidence type="ECO:0000313" key="8">
    <source>
        <dbReference type="Proteomes" id="UP000327011"/>
    </source>
</evidence>
<evidence type="ECO:0000256" key="4">
    <source>
        <dbReference type="ARBA" id="ARBA00023163"/>
    </source>
</evidence>
<dbReference type="InterPro" id="IPR016032">
    <property type="entry name" value="Sig_transdc_resp-reg_C-effctor"/>
</dbReference>
<dbReference type="Gene3D" id="1.10.10.10">
    <property type="entry name" value="Winged helix-like DNA-binding domain superfamily/Winged helix DNA-binding domain"/>
    <property type="match status" value="1"/>
</dbReference>
<reference evidence="7 8" key="1">
    <citation type="submission" date="2019-09" db="EMBL/GenBank/DDBJ databases">
        <title>Screening of Novel Bioactive Compounds from Soil-Associated.</title>
        <authorList>
            <person name="Gong X."/>
        </authorList>
    </citation>
    <scope>NUCLEOTIDE SEQUENCE [LARGE SCALE GENOMIC DNA]</scope>
    <source>
        <strain evidence="7 8">Gxj-6</strain>
    </source>
</reference>
<dbReference type="GO" id="GO:0006355">
    <property type="term" value="P:regulation of DNA-templated transcription"/>
    <property type="evidence" value="ECO:0007669"/>
    <property type="project" value="InterPro"/>
</dbReference>
<dbReference type="SUPFAM" id="SSF52540">
    <property type="entry name" value="P-loop containing nucleoside triphosphate hydrolases"/>
    <property type="match status" value="1"/>
</dbReference>
<dbReference type="GO" id="GO:0043531">
    <property type="term" value="F:ADP binding"/>
    <property type="evidence" value="ECO:0007669"/>
    <property type="project" value="InterPro"/>
</dbReference>
<keyword evidence="4" id="KW-0804">Transcription</keyword>
<keyword evidence="2" id="KW-0805">Transcription regulation</keyword>
<dbReference type="InterPro" id="IPR005158">
    <property type="entry name" value="BTAD"/>
</dbReference>
<sequence length="1003" mass="107368">MTSGAPPAFGSDMRFQVLGDVEIVVDDRVVSLPSRRQGQLLALLICAEGRPVPADRLADALWGGRPGSQSGKNLQVIVHRLRRTLDDPGRIQYGRSGYSLVAQPAEVDSWEFAALVERAGQALGRRESRRDSRRDTEDAAVLLERALALWRGRAFTGLDDLAPLAEEAERLEQQRRWALTERIDADMALGRHARVVHELVAMVDENPLAEPAVARLMAALHHTGQRTDALELYRRTRAALVGELGLEPGPQLRALHQAILRGDREIGPAVPGRETAHAPHAPPGTAPCLLPPQLGDLTGRDEELRLIAAVLRERSPTGPARCAISGMPGTGKTALAVQAAHEARDHFPDGQLYVNLHGGTARPVDPSHALGRFLRALGMPATAIPDGLDERAEAFRVRLSGRRVLVVLDDAADEAQVEPLLPAGSGCAVLVTSRAALTALPGAHRIALGVLGDAAAVDLLNVISGRTGDDADIPATERLAALCGRLPLALRIAGARLAARPHWSVERLVARLAGEHDRLDELTHGSLSVRASLALGYSGLAGPSRALLRRLGLLETQDFAGWVAAALLDAAPRDAEDVLEGLVEARLVEYAGLDSIGEPRYRLHDLVRLHARERGVAEDPPEVAGAALSRLAGGYLRLAEQAHRLQYGGDYTVLHGKGTRWDCGPAAVRRLLADPAGWLRSERAGLVAAVRHAARLGLSETCWDLAMTAVTLFEAQGLFDDWRSTSETALATAREAGDARGEAAMRYSLGTLAVFRQRYAGARPHFDAALRLFEQVGDRHGQALTIRNAALIERVEGRGEDALASYERALSMLREVGDRHAEAHVLGSIAQIHIEHDRTGEAGPLLETALAVYRELGDLRGTAQILNRMGALLLREERAAAAEAAYRQVGAAARAAGDRIGEAHALLGGGEARLLAGNLDGAAELLESALRLATEVGEPFVAARARLTTGRLAALRDDLPLAASLLSRAAEAFEEIGLPLWHDRATRALRDLDGTKGPARPPG</sequence>
<dbReference type="Gene3D" id="3.40.50.300">
    <property type="entry name" value="P-loop containing nucleotide triphosphate hydrolases"/>
    <property type="match status" value="1"/>
</dbReference>
<dbReference type="InterPro" id="IPR051677">
    <property type="entry name" value="AfsR-DnrI-RedD_regulator"/>
</dbReference>
<accession>A0A5J5JV26</accession>
<evidence type="ECO:0000256" key="3">
    <source>
        <dbReference type="ARBA" id="ARBA00023125"/>
    </source>
</evidence>
<dbReference type="SMART" id="SM01043">
    <property type="entry name" value="BTAD"/>
    <property type="match status" value="1"/>
</dbReference>
<organism evidence="7 8">
    <name type="scientific">Microbispora cellulosiformans</name>
    <dbReference type="NCBI Taxonomy" id="2614688"/>
    <lineage>
        <taxon>Bacteria</taxon>
        <taxon>Bacillati</taxon>
        <taxon>Actinomycetota</taxon>
        <taxon>Actinomycetes</taxon>
        <taxon>Streptosporangiales</taxon>
        <taxon>Streptosporangiaceae</taxon>
        <taxon>Microbispora</taxon>
    </lineage>
</organism>
<dbReference type="InterPro" id="IPR011990">
    <property type="entry name" value="TPR-like_helical_dom_sf"/>
</dbReference>
<dbReference type="CDD" id="cd15831">
    <property type="entry name" value="BTAD"/>
    <property type="match status" value="1"/>
</dbReference>
<dbReference type="SUPFAM" id="SSF48452">
    <property type="entry name" value="TPR-like"/>
    <property type="match status" value="3"/>
</dbReference>
<dbReference type="InterPro" id="IPR027417">
    <property type="entry name" value="P-loop_NTPase"/>
</dbReference>
<name>A0A5J5JV26_9ACTN</name>
<evidence type="ECO:0000256" key="5">
    <source>
        <dbReference type="PROSITE-ProRule" id="PRU01091"/>
    </source>
</evidence>
<dbReference type="InterPro" id="IPR002182">
    <property type="entry name" value="NB-ARC"/>
</dbReference>
<protein>
    <submittedName>
        <fullName evidence="7">Tetratricopeptide repeat protein</fullName>
    </submittedName>
</protein>
<keyword evidence="3 5" id="KW-0238">DNA-binding</keyword>
<evidence type="ECO:0000259" key="6">
    <source>
        <dbReference type="PROSITE" id="PS51755"/>
    </source>
</evidence>
<feature type="domain" description="OmpR/PhoB-type" evidence="6">
    <location>
        <begin position="4"/>
        <end position="102"/>
    </location>
</feature>
<keyword evidence="8" id="KW-1185">Reference proteome</keyword>
<feature type="DNA-binding region" description="OmpR/PhoB-type" evidence="5">
    <location>
        <begin position="4"/>
        <end position="102"/>
    </location>
</feature>
<proteinExistence type="inferred from homology"/>
<dbReference type="SUPFAM" id="SSF46894">
    <property type="entry name" value="C-terminal effector domain of the bipartite response regulators"/>
    <property type="match status" value="1"/>
</dbReference>
<dbReference type="PRINTS" id="PR00364">
    <property type="entry name" value="DISEASERSIST"/>
</dbReference>
<gene>
    <name evidence="7" type="ORF">F5972_33825</name>
</gene>
<dbReference type="GO" id="GO:0000160">
    <property type="term" value="P:phosphorelay signal transduction system"/>
    <property type="evidence" value="ECO:0007669"/>
    <property type="project" value="InterPro"/>
</dbReference>
<dbReference type="Gene3D" id="1.25.40.10">
    <property type="entry name" value="Tetratricopeptide repeat domain"/>
    <property type="match status" value="2"/>
</dbReference>
<dbReference type="Pfam" id="PF00486">
    <property type="entry name" value="Trans_reg_C"/>
    <property type="match status" value="1"/>
</dbReference>